<evidence type="ECO:0000313" key="8">
    <source>
        <dbReference type="Proteomes" id="UP000070779"/>
    </source>
</evidence>
<comment type="subcellular location">
    <subcellularLocation>
        <location evidence="1">Membrane</location>
        <topology evidence="1">Multi-pass membrane protein</topology>
    </subcellularLocation>
</comment>
<dbReference type="Pfam" id="PF02133">
    <property type="entry name" value="Transp_cyt_pur"/>
    <property type="match status" value="1"/>
</dbReference>
<dbReference type="EMBL" id="LQZD01000474">
    <property type="protein sequence ID" value="KXU10458.1"/>
    <property type="molecule type" value="Genomic_DNA"/>
</dbReference>
<evidence type="ECO:0000313" key="7">
    <source>
        <dbReference type="EMBL" id="KXU10458.1"/>
    </source>
</evidence>
<feature type="transmembrane region" description="Helical" evidence="6">
    <location>
        <begin position="44"/>
        <end position="63"/>
    </location>
</feature>
<organism evidence="7 8">
    <name type="scientific">Streptococcus mitis</name>
    <dbReference type="NCBI Taxonomy" id="28037"/>
    <lineage>
        <taxon>Bacteria</taxon>
        <taxon>Bacillati</taxon>
        <taxon>Bacillota</taxon>
        <taxon>Bacilli</taxon>
        <taxon>Lactobacillales</taxon>
        <taxon>Streptococcaceae</taxon>
        <taxon>Streptococcus</taxon>
        <taxon>Streptococcus mitis group</taxon>
    </lineage>
</organism>
<reference evidence="7 8" key="1">
    <citation type="submission" date="2016-01" db="EMBL/GenBank/DDBJ databases">
        <title>Highly variable Streptococcus oralis are common among viridans streptococci isolated from primates.</title>
        <authorList>
            <person name="Denapaite D."/>
            <person name="Rieger M."/>
            <person name="Koendgen S."/>
            <person name="Brueckner R."/>
            <person name="Ochigava I."/>
            <person name="Kappeler P."/>
            <person name="Maetz-Rensing K."/>
            <person name="Leendertz F."/>
            <person name="Hakenbeck R."/>
        </authorList>
    </citation>
    <scope>NUCLEOTIDE SEQUENCE [LARGE SCALE GENOMIC DNA]</scope>
    <source>
        <strain evidence="7 8">DD22</strain>
    </source>
</reference>
<dbReference type="AlphaFoldDB" id="A0A139R6T5"/>
<comment type="similarity">
    <text evidence="2">Belongs to the purine-cytosine permease (2.A.39) family.</text>
</comment>
<feature type="transmembrane region" description="Helical" evidence="6">
    <location>
        <begin position="6"/>
        <end position="23"/>
    </location>
</feature>
<protein>
    <recommendedName>
        <fullName evidence="9">Permease for cytosine/purine, uracil, thiamine, allantoin family protein</fullName>
    </recommendedName>
</protein>
<dbReference type="InterPro" id="IPR001248">
    <property type="entry name" value="Pur-cyt_permease"/>
</dbReference>
<evidence type="ECO:0000256" key="2">
    <source>
        <dbReference type="ARBA" id="ARBA00008974"/>
    </source>
</evidence>
<feature type="transmembrane region" description="Helical" evidence="6">
    <location>
        <begin position="116"/>
        <end position="139"/>
    </location>
</feature>
<evidence type="ECO:0000256" key="3">
    <source>
        <dbReference type="ARBA" id="ARBA00022692"/>
    </source>
</evidence>
<sequence length="190" mass="20991">MLSTLSTPAFALLSLLLVAFANIGTQGTGSYVNCMIVKSGMPKVSYKLMVWIAMVYVSLLTIWGGVEEYFGSFISLAAYIQGPIIGMIVVDYFILRKRKLDLRSAYFLEGHDAYEFTKGFNLVGLSCVFISLLVAVLFVYNPVTAQIQSPIFLITTGSGFTAIFGGLLYWLASLTPLKRYMIKDRDSVTI</sequence>
<evidence type="ECO:0000256" key="6">
    <source>
        <dbReference type="SAM" id="Phobius"/>
    </source>
</evidence>
<feature type="transmembrane region" description="Helical" evidence="6">
    <location>
        <begin position="151"/>
        <end position="172"/>
    </location>
</feature>
<evidence type="ECO:0008006" key="9">
    <source>
        <dbReference type="Google" id="ProtNLM"/>
    </source>
</evidence>
<gene>
    <name evidence="7" type="ORF">SMIDD22_02022</name>
</gene>
<dbReference type="GO" id="GO:0022857">
    <property type="term" value="F:transmembrane transporter activity"/>
    <property type="evidence" value="ECO:0007669"/>
    <property type="project" value="InterPro"/>
</dbReference>
<dbReference type="Gene3D" id="1.10.4160.10">
    <property type="entry name" value="Hydantoin permease"/>
    <property type="match status" value="1"/>
</dbReference>
<dbReference type="GO" id="GO:0016020">
    <property type="term" value="C:membrane"/>
    <property type="evidence" value="ECO:0007669"/>
    <property type="project" value="UniProtKB-SubCell"/>
</dbReference>
<proteinExistence type="inferred from homology"/>
<keyword evidence="4 6" id="KW-1133">Transmembrane helix</keyword>
<accession>A0A139R6T5</accession>
<dbReference type="Proteomes" id="UP000070779">
    <property type="component" value="Unassembled WGS sequence"/>
</dbReference>
<name>A0A139R6T5_STRMT</name>
<keyword evidence="5 6" id="KW-0472">Membrane</keyword>
<evidence type="ECO:0000256" key="5">
    <source>
        <dbReference type="ARBA" id="ARBA00023136"/>
    </source>
</evidence>
<evidence type="ECO:0000256" key="1">
    <source>
        <dbReference type="ARBA" id="ARBA00004141"/>
    </source>
</evidence>
<evidence type="ECO:0000256" key="4">
    <source>
        <dbReference type="ARBA" id="ARBA00022989"/>
    </source>
</evidence>
<comment type="caution">
    <text evidence="7">The sequence shown here is derived from an EMBL/GenBank/DDBJ whole genome shotgun (WGS) entry which is preliminary data.</text>
</comment>
<keyword evidence="3 6" id="KW-0812">Transmembrane</keyword>
<feature type="transmembrane region" description="Helical" evidence="6">
    <location>
        <begin position="69"/>
        <end position="95"/>
    </location>
</feature>
<dbReference type="PATRIC" id="fig|28037.238.peg.2393"/>